<dbReference type="SUPFAM" id="SSF47986">
    <property type="entry name" value="DEATH domain"/>
    <property type="match status" value="1"/>
</dbReference>
<feature type="compositionally biased region" description="Polar residues" evidence="1">
    <location>
        <begin position="9"/>
        <end position="21"/>
    </location>
</feature>
<organism evidence="3 4">
    <name type="scientific">Mya arenaria</name>
    <name type="common">Soft-shell clam</name>
    <dbReference type="NCBI Taxonomy" id="6604"/>
    <lineage>
        <taxon>Eukaryota</taxon>
        <taxon>Metazoa</taxon>
        <taxon>Spiralia</taxon>
        <taxon>Lophotrochozoa</taxon>
        <taxon>Mollusca</taxon>
        <taxon>Bivalvia</taxon>
        <taxon>Autobranchia</taxon>
        <taxon>Heteroconchia</taxon>
        <taxon>Euheterodonta</taxon>
        <taxon>Imparidentia</taxon>
        <taxon>Neoheterodontei</taxon>
        <taxon>Myida</taxon>
        <taxon>Myoidea</taxon>
        <taxon>Myidae</taxon>
        <taxon>Mya</taxon>
    </lineage>
</organism>
<feature type="domain" description="Death" evidence="2">
    <location>
        <begin position="551"/>
        <end position="623"/>
    </location>
</feature>
<feature type="region of interest" description="Disordered" evidence="1">
    <location>
        <begin position="1"/>
        <end position="21"/>
    </location>
</feature>
<protein>
    <recommendedName>
        <fullName evidence="2">Death domain-containing protein</fullName>
    </recommendedName>
</protein>
<dbReference type="InterPro" id="IPR011029">
    <property type="entry name" value="DEATH-like_dom_sf"/>
</dbReference>
<feature type="compositionally biased region" description="Low complexity" evidence="1">
    <location>
        <begin position="338"/>
        <end position="352"/>
    </location>
</feature>
<dbReference type="InterPro" id="IPR000488">
    <property type="entry name" value="Death_dom"/>
</dbReference>
<reference evidence="3" key="1">
    <citation type="submission" date="2022-11" db="EMBL/GenBank/DDBJ databases">
        <title>Centuries of genome instability and evolution in soft-shell clam transmissible cancer (bioRxiv).</title>
        <authorList>
            <person name="Hart S.F.M."/>
            <person name="Yonemitsu M.A."/>
            <person name="Giersch R.M."/>
            <person name="Beal B.F."/>
            <person name="Arriagada G."/>
            <person name="Davis B.W."/>
            <person name="Ostrander E.A."/>
            <person name="Goff S.P."/>
            <person name="Metzger M.J."/>
        </authorList>
    </citation>
    <scope>NUCLEOTIDE SEQUENCE</scope>
    <source>
        <strain evidence="3">MELC-2E11</strain>
        <tissue evidence="3">Siphon/mantle</tissue>
    </source>
</reference>
<dbReference type="Gene3D" id="1.10.533.10">
    <property type="entry name" value="Death Domain, Fas"/>
    <property type="match status" value="1"/>
</dbReference>
<dbReference type="PROSITE" id="PS50017">
    <property type="entry name" value="DEATH_DOMAIN"/>
    <property type="match status" value="1"/>
</dbReference>
<proteinExistence type="predicted"/>
<evidence type="ECO:0000259" key="2">
    <source>
        <dbReference type="PROSITE" id="PS50017"/>
    </source>
</evidence>
<dbReference type="EMBL" id="CP111028">
    <property type="protein sequence ID" value="WAR31228.1"/>
    <property type="molecule type" value="Genomic_DNA"/>
</dbReference>
<sequence length="675" mass="74836">MAPRRNCRDTQLSSQQNCSKSNKISETTLSINTLAEPPKLSQLQIRQACLNLTTNAKFKPIKTGVDVTARSRGANDVDVSVMKDDKIFKWTIKQRRQQKGVIDVTSIDVTVYGHGEAVEDTTCTAVDDDGEEILGAILQSASNEMDAGSLICDVIDPLDVAPVTRLHEHLVSSIIRVSSENIGQVAALNELLLSVPIAHWYVEPWQEVVVRRTDKHGNWREVDLQADIVYYGVHVPLTDTGCVAVLSRPKLTTVTLSTRDQIVHALSDDRVKMKAFASDEEKEINMQVVPVELCTVEDFQARYHDNKTNNVISSSPLLIVNVNDREPESLVFEVPYVTPSTRRSGSPSPSRCSSHHGRPEDVTQDSLSPYVGTGNGKLSPYHSSSGRSPPSPRHLSVAAPMYKDPSQTAFHLVNIDENGEVKIKLIENKEERSATPRRSMSPEVPPPADSSSLKFSVFDRTARLIAVETRGSLLYSDVQHVTRAFVDSVVLHRVSLLMLQDSRNPYTIALSATIPQPHKRTAVRKRQNTSPTKNPLTVDFVRLLCTELVGEWSRFARALGVSNARIQAIKQQHHNAVNEHVILDVIISWMKTRPLAQDKVDPVITALHGGKVPNVTKEIDENHVDDSARCQSALEHWKTHCENASVWKLVDALRASHCGVVADTIVASETRLSKR</sequence>
<name>A0ABY7G9Z1_MYAAR</name>
<feature type="region of interest" description="Disordered" evidence="1">
    <location>
        <begin position="427"/>
        <end position="451"/>
    </location>
</feature>
<feature type="region of interest" description="Disordered" evidence="1">
    <location>
        <begin position="338"/>
        <end position="398"/>
    </location>
</feature>
<accession>A0ABY7G9Z1</accession>
<evidence type="ECO:0000313" key="3">
    <source>
        <dbReference type="EMBL" id="WAR31228.1"/>
    </source>
</evidence>
<evidence type="ECO:0000313" key="4">
    <source>
        <dbReference type="Proteomes" id="UP001164746"/>
    </source>
</evidence>
<keyword evidence="4" id="KW-1185">Reference proteome</keyword>
<evidence type="ECO:0000256" key="1">
    <source>
        <dbReference type="SAM" id="MobiDB-lite"/>
    </source>
</evidence>
<dbReference type="Proteomes" id="UP001164746">
    <property type="component" value="Chromosome 17"/>
</dbReference>
<feature type="compositionally biased region" description="Low complexity" evidence="1">
    <location>
        <begin position="378"/>
        <end position="396"/>
    </location>
</feature>
<gene>
    <name evidence="3" type="ORF">MAR_033770</name>
</gene>